<dbReference type="PANTHER" id="PTHR23021:SF11">
    <property type="entry name" value="SERPENTINE RECEPTOR, CLASS T"/>
    <property type="match status" value="1"/>
</dbReference>
<name>A0A2A6C3B2_PRIPA</name>
<dbReference type="InterPro" id="IPR019425">
    <property type="entry name" value="7TM_GPCR_serpentine_rcpt_Srt"/>
</dbReference>
<organism evidence="1 2">
    <name type="scientific">Pristionchus pacificus</name>
    <name type="common">Parasitic nematode worm</name>
    <dbReference type="NCBI Taxonomy" id="54126"/>
    <lineage>
        <taxon>Eukaryota</taxon>
        <taxon>Metazoa</taxon>
        <taxon>Ecdysozoa</taxon>
        <taxon>Nematoda</taxon>
        <taxon>Chromadorea</taxon>
        <taxon>Rhabditida</taxon>
        <taxon>Rhabditina</taxon>
        <taxon>Diplogasteromorpha</taxon>
        <taxon>Diplogasteroidea</taxon>
        <taxon>Neodiplogasteridae</taxon>
        <taxon>Pristionchus</taxon>
    </lineage>
</organism>
<gene>
    <name evidence="1" type="primary">WBGene00278952</name>
</gene>
<accession>A0A2A6C3B2</accession>
<protein>
    <submittedName>
        <fullName evidence="1">G protein-coupled receptor</fullName>
    </submittedName>
</protein>
<reference evidence="2" key="1">
    <citation type="journal article" date="2008" name="Nat. Genet.">
        <title>The Pristionchus pacificus genome provides a unique perspective on nematode lifestyle and parasitism.</title>
        <authorList>
            <person name="Dieterich C."/>
            <person name="Clifton S.W."/>
            <person name="Schuster L.N."/>
            <person name="Chinwalla A."/>
            <person name="Delehaunty K."/>
            <person name="Dinkelacker I."/>
            <person name="Fulton L."/>
            <person name="Fulton R."/>
            <person name="Godfrey J."/>
            <person name="Minx P."/>
            <person name="Mitreva M."/>
            <person name="Roeseler W."/>
            <person name="Tian H."/>
            <person name="Witte H."/>
            <person name="Yang S.P."/>
            <person name="Wilson R.K."/>
            <person name="Sommer R.J."/>
        </authorList>
    </citation>
    <scope>NUCLEOTIDE SEQUENCE [LARGE SCALE GENOMIC DNA]</scope>
    <source>
        <strain evidence="2">PS312</strain>
    </source>
</reference>
<dbReference type="Proteomes" id="UP000005239">
    <property type="component" value="Unassembled WGS sequence"/>
</dbReference>
<evidence type="ECO:0000313" key="2">
    <source>
        <dbReference type="Proteomes" id="UP000005239"/>
    </source>
</evidence>
<keyword evidence="2" id="KW-1185">Reference proteome</keyword>
<evidence type="ECO:0000313" key="1">
    <source>
        <dbReference type="EnsemblMetazoa" id="PPA40583.1"/>
    </source>
</evidence>
<reference evidence="1" key="2">
    <citation type="submission" date="2022-06" db="UniProtKB">
        <authorList>
            <consortium name="EnsemblMetazoa"/>
        </authorList>
    </citation>
    <scope>IDENTIFICATION</scope>
    <source>
        <strain evidence="1">PS312</strain>
    </source>
</reference>
<dbReference type="PANTHER" id="PTHR23021">
    <property type="entry name" value="SERPENTINE RECEPTOR, CLASS T"/>
    <property type="match status" value="1"/>
</dbReference>
<proteinExistence type="predicted"/>
<dbReference type="AlphaFoldDB" id="A0A2A6C3B2"/>
<sequence length="165" mass="19047">MRGFLSQSCYKIMMYLGIVDCGMIYCNSGMVDIATKSIEGSVYCQNPKMNFVYMICYFLYFSSSFTCFILGLNRFAELFSIHWLMASFKGKRAWLVLILPTIYGSYAAFCSPLPSFDTNLHVFMFDPMIGSNFEYANVFHSWNNLFFPTTTMLMYGFMAYKIRGA</sequence>
<dbReference type="OrthoDB" id="5875846at2759"/>
<dbReference type="Pfam" id="PF10321">
    <property type="entry name" value="7TM_GPCR_Srt"/>
    <property type="match status" value="1"/>
</dbReference>
<dbReference type="EnsemblMetazoa" id="PPA40583.1">
    <property type="protein sequence ID" value="PPA40583.1"/>
    <property type="gene ID" value="WBGene00278952"/>
</dbReference>
<accession>A0A8R1YXS0</accession>